<dbReference type="NCBIfam" id="TIGR00500">
    <property type="entry name" value="met_pdase_I"/>
    <property type="match status" value="1"/>
</dbReference>
<dbReference type="PANTHER" id="PTHR43330:SF13">
    <property type="entry name" value="METHIONINE AMINOPEPTIDASE 2"/>
    <property type="match status" value="1"/>
</dbReference>
<feature type="binding site" evidence="6">
    <location>
        <position position="105"/>
    </location>
    <ligand>
        <name>a divalent metal cation</name>
        <dbReference type="ChEBI" id="CHEBI:60240"/>
        <label>1</label>
    </ligand>
</feature>
<reference evidence="9 10" key="1">
    <citation type="submission" date="2015-03" db="EMBL/GenBank/DDBJ databases">
        <title>Genome assembly of Sandaracinus amylolyticus DSM 53668.</title>
        <authorList>
            <person name="Sharma G."/>
            <person name="Subramanian S."/>
        </authorList>
    </citation>
    <scope>NUCLEOTIDE SEQUENCE [LARGE SCALE GENOMIC DNA]</scope>
    <source>
        <strain evidence="9 10">DSM 53668</strain>
    </source>
</reference>
<dbReference type="Gene3D" id="3.90.230.10">
    <property type="entry name" value="Creatinase/methionine aminopeptidase superfamily"/>
    <property type="match status" value="1"/>
</dbReference>
<dbReference type="GO" id="GO:0006508">
    <property type="term" value="P:proteolysis"/>
    <property type="evidence" value="ECO:0007669"/>
    <property type="project" value="UniProtKB-KW"/>
</dbReference>
<dbReference type="Proteomes" id="UP000034883">
    <property type="component" value="Chromosome"/>
</dbReference>
<dbReference type="AlphaFoldDB" id="A0A0F6WA84"/>
<feature type="domain" description="Peptidase M24" evidence="8">
    <location>
        <begin position="11"/>
        <end position="239"/>
    </location>
</feature>
<evidence type="ECO:0000256" key="6">
    <source>
        <dbReference type="HAMAP-Rule" id="MF_01974"/>
    </source>
</evidence>
<dbReference type="EC" id="3.4.11.18" evidence="6 7"/>
<comment type="subunit">
    <text evidence="6">Monomer.</text>
</comment>
<dbReference type="InterPro" id="IPR036005">
    <property type="entry name" value="Creatinase/aminopeptidase-like"/>
</dbReference>
<evidence type="ECO:0000259" key="8">
    <source>
        <dbReference type="Pfam" id="PF00557"/>
    </source>
</evidence>
<dbReference type="OrthoDB" id="9802055at2"/>
<comment type="function">
    <text evidence="1 6">Removes the N-terminal methionine from nascent proteins. The N-terminal methionine is often cleaved when the second residue in the primary sequence is small and uncharged (Met-Ala-, Cys, Gly, Pro, Ser, Thr, or Val). Requires deformylation of the N(alpha)-formylated initiator methionine before it can be hydrolyzed.</text>
</comment>
<dbReference type="GO" id="GO:0070006">
    <property type="term" value="F:metalloaminopeptidase activity"/>
    <property type="evidence" value="ECO:0007669"/>
    <property type="project" value="UniProtKB-UniRule"/>
</dbReference>
<feature type="binding site" evidence="6">
    <location>
        <position position="201"/>
    </location>
    <ligand>
        <name>a divalent metal cation</name>
        <dbReference type="ChEBI" id="CHEBI:60240"/>
        <label>2</label>
        <note>catalytic</note>
    </ligand>
</feature>
<dbReference type="STRING" id="927083.DB32_008464"/>
<dbReference type="InterPro" id="IPR002467">
    <property type="entry name" value="Pept_M24A_MAP1"/>
</dbReference>
<dbReference type="CDD" id="cd01086">
    <property type="entry name" value="MetAP1"/>
    <property type="match status" value="1"/>
</dbReference>
<organism evidence="9 10">
    <name type="scientific">Sandaracinus amylolyticus</name>
    <dbReference type="NCBI Taxonomy" id="927083"/>
    <lineage>
        <taxon>Bacteria</taxon>
        <taxon>Pseudomonadati</taxon>
        <taxon>Myxococcota</taxon>
        <taxon>Polyangia</taxon>
        <taxon>Polyangiales</taxon>
        <taxon>Sandaracinaceae</taxon>
        <taxon>Sandaracinus</taxon>
    </lineage>
</organism>
<accession>A0A0F6WA84</accession>
<evidence type="ECO:0000256" key="4">
    <source>
        <dbReference type="ARBA" id="ARBA00022723"/>
    </source>
</evidence>
<evidence type="ECO:0000256" key="5">
    <source>
        <dbReference type="ARBA" id="ARBA00022801"/>
    </source>
</evidence>
<evidence type="ECO:0000256" key="2">
    <source>
        <dbReference type="ARBA" id="ARBA00022438"/>
    </source>
</evidence>
<comment type="similarity">
    <text evidence="6">Belongs to the peptidase M24A family. Methionine aminopeptidase type 1 subfamily.</text>
</comment>
<feature type="binding site" evidence="6">
    <location>
        <position position="168"/>
    </location>
    <ligand>
        <name>a divalent metal cation</name>
        <dbReference type="ChEBI" id="CHEBI:60240"/>
        <label>2</label>
        <note>catalytic</note>
    </ligand>
</feature>
<dbReference type="InterPro" id="IPR000994">
    <property type="entry name" value="Pept_M24"/>
</dbReference>
<dbReference type="GO" id="GO:0046872">
    <property type="term" value="F:metal ion binding"/>
    <property type="evidence" value="ECO:0007669"/>
    <property type="project" value="UniProtKB-UniRule"/>
</dbReference>
<dbReference type="PANTHER" id="PTHR43330">
    <property type="entry name" value="METHIONINE AMINOPEPTIDASE"/>
    <property type="match status" value="1"/>
</dbReference>
<dbReference type="HAMAP" id="MF_01974">
    <property type="entry name" value="MetAP_1"/>
    <property type="match status" value="1"/>
</dbReference>
<proteinExistence type="inferred from homology"/>
<protein>
    <recommendedName>
        <fullName evidence="6 7">Methionine aminopeptidase</fullName>
        <shortName evidence="6">MAP</shortName>
        <shortName evidence="6">MetAP</shortName>
        <ecNumber evidence="6 7">3.4.11.18</ecNumber>
    </recommendedName>
    <alternativeName>
        <fullName evidence="6">Peptidase M</fullName>
    </alternativeName>
</protein>
<evidence type="ECO:0000256" key="3">
    <source>
        <dbReference type="ARBA" id="ARBA00022670"/>
    </source>
</evidence>
<dbReference type="KEGG" id="samy:DB32_008464"/>
<sequence length="247" mass="26780">MTIEHDDDLAALKRAARAAAEARDAMARALAPGLTTADLDAIGRDVLRAHGARSAPQVAYDFPGWTCISVNDAIAHGIPSNKVVIRAGDLVNIDVSCVIDGYWADCGASYAVGDVSSRAKLLLWATKKAQEEAMQAARAGEPLRMIGRTVERRAKRHGLRVVRTLGGHGVGRHIHEDPHVSNVEHRFDRTRLHEGLVMTIEPFLTLGATDVFEDRDGWTLRTTDRSLGAQFEHTLVVTKGAPIVLTA</sequence>
<dbReference type="RefSeq" id="WP_053238194.1">
    <property type="nucleotide sequence ID" value="NZ_CP011125.1"/>
</dbReference>
<keyword evidence="4 6" id="KW-0479">Metal-binding</keyword>
<dbReference type="EMBL" id="CP011125">
    <property type="protein sequence ID" value="AKF11315.1"/>
    <property type="molecule type" value="Genomic_DNA"/>
</dbReference>
<dbReference type="InterPro" id="IPR001714">
    <property type="entry name" value="Pept_M24_MAP"/>
</dbReference>
<dbReference type="PRINTS" id="PR00599">
    <property type="entry name" value="MAPEPTIDASE"/>
</dbReference>
<keyword evidence="3 6" id="KW-0645">Protease</keyword>
<name>A0A0F6WA84_9BACT</name>
<comment type="catalytic activity">
    <reaction evidence="6 7">
        <text>Release of N-terminal amino acids, preferentially methionine, from peptides and arylamides.</text>
        <dbReference type="EC" id="3.4.11.18"/>
    </reaction>
</comment>
<keyword evidence="2 6" id="KW-0031">Aminopeptidase</keyword>
<keyword evidence="10" id="KW-1185">Reference proteome</keyword>
<feature type="binding site" evidence="6">
    <location>
        <position position="175"/>
    </location>
    <ligand>
        <name>substrate</name>
    </ligand>
</feature>
<gene>
    <name evidence="6" type="primary">map</name>
    <name evidence="9" type="ORF">DB32_008464</name>
</gene>
<feature type="binding site" evidence="6">
    <location>
        <position position="76"/>
    </location>
    <ligand>
        <name>substrate</name>
    </ligand>
</feature>
<evidence type="ECO:0000256" key="7">
    <source>
        <dbReference type="RuleBase" id="RU003653"/>
    </source>
</evidence>
<evidence type="ECO:0000313" key="9">
    <source>
        <dbReference type="EMBL" id="AKF11315.1"/>
    </source>
</evidence>
<dbReference type="SUPFAM" id="SSF55920">
    <property type="entry name" value="Creatinase/aminopeptidase"/>
    <property type="match status" value="1"/>
</dbReference>
<evidence type="ECO:0000313" key="10">
    <source>
        <dbReference type="Proteomes" id="UP000034883"/>
    </source>
</evidence>
<feature type="binding site" evidence="6">
    <location>
        <position position="232"/>
    </location>
    <ligand>
        <name>a divalent metal cation</name>
        <dbReference type="ChEBI" id="CHEBI:60240"/>
        <label>1</label>
    </ligand>
</feature>
<dbReference type="GO" id="GO:0004239">
    <property type="term" value="F:initiator methionyl aminopeptidase activity"/>
    <property type="evidence" value="ECO:0007669"/>
    <property type="project" value="UniProtKB-UniRule"/>
</dbReference>
<dbReference type="Pfam" id="PF00557">
    <property type="entry name" value="Peptidase_M24"/>
    <property type="match status" value="1"/>
</dbReference>
<feature type="binding site" evidence="6">
    <location>
        <position position="105"/>
    </location>
    <ligand>
        <name>a divalent metal cation</name>
        <dbReference type="ChEBI" id="CHEBI:60240"/>
        <label>2</label>
        <note>catalytic</note>
    </ligand>
</feature>
<evidence type="ECO:0000256" key="1">
    <source>
        <dbReference type="ARBA" id="ARBA00002521"/>
    </source>
</evidence>
<feature type="binding site" evidence="6">
    <location>
        <position position="232"/>
    </location>
    <ligand>
        <name>a divalent metal cation</name>
        <dbReference type="ChEBI" id="CHEBI:60240"/>
        <label>2</label>
        <note>catalytic</note>
    </ligand>
</feature>
<comment type="cofactor">
    <cofactor evidence="6">
        <name>Co(2+)</name>
        <dbReference type="ChEBI" id="CHEBI:48828"/>
    </cofactor>
    <cofactor evidence="6">
        <name>Zn(2+)</name>
        <dbReference type="ChEBI" id="CHEBI:29105"/>
    </cofactor>
    <cofactor evidence="6">
        <name>Mn(2+)</name>
        <dbReference type="ChEBI" id="CHEBI:29035"/>
    </cofactor>
    <cofactor evidence="6">
        <name>Fe(2+)</name>
        <dbReference type="ChEBI" id="CHEBI:29033"/>
    </cofactor>
    <text evidence="6">Binds 2 divalent metal cations per subunit. Has a high-affinity and a low affinity metal-binding site. The true nature of the physiological cofactor is under debate. The enzyme is active with cobalt, zinc, manganese or divalent iron ions. Most likely, methionine aminopeptidases function as mononuclear Fe(2+)-metalloproteases under physiological conditions, and the catalytically relevant metal-binding site has been assigned to the histidine-containing high-affinity site.</text>
</comment>
<feature type="binding site" evidence="6">
    <location>
        <position position="94"/>
    </location>
    <ligand>
        <name>a divalent metal cation</name>
        <dbReference type="ChEBI" id="CHEBI:60240"/>
        <label>1</label>
    </ligand>
</feature>
<keyword evidence="5 6" id="KW-0378">Hydrolase</keyword>